<proteinExistence type="inferred from homology"/>
<feature type="transmembrane region" description="Helical" evidence="19">
    <location>
        <begin position="83"/>
        <end position="109"/>
    </location>
</feature>
<keyword evidence="8" id="KW-0521">NADP</keyword>
<protein>
    <recommendedName>
        <fullName evidence="5">NAD(P)H-quinone oxidoreductase subunit 5, chloroplastic</fullName>
    </recommendedName>
    <alternativeName>
        <fullName evidence="16">NAD(P)H dehydrogenase subunit 5</fullName>
    </alternativeName>
    <alternativeName>
        <fullName evidence="15">NADH-plastoquinone oxidoreductase subunit 5</fullName>
    </alternativeName>
</protein>
<dbReference type="AlphaFoldDB" id="H8Y658"/>
<feature type="transmembrane region" description="Helical" evidence="19">
    <location>
        <begin position="260"/>
        <end position="281"/>
    </location>
</feature>
<evidence type="ECO:0000313" key="23">
    <source>
        <dbReference type="EMBL" id="ADZ48026.1"/>
    </source>
</evidence>
<evidence type="ECO:0000256" key="2">
    <source>
        <dbReference type="ARBA" id="ARBA00004454"/>
    </source>
</evidence>
<gene>
    <name evidence="23" type="primary">ndhF</name>
</gene>
<feature type="transmembrane region" description="Helical" evidence="19">
    <location>
        <begin position="424"/>
        <end position="447"/>
    </location>
</feature>
<feature type="transmembrane region" description="Helical" evidence="19">
    <location>
        <begin position="327"/>
        <end position="348"/>
    </location>
</feature>
<comment type="subunit">
    <text evidence="4">NDH is composed of at least 16 different subunits, 5 of which are encoded in the nucleus.</text>
</comment>
<evidence type="ECO:0000256" key="5">
    <source>
        <dbReference type="ARBA" id="ARBA00018648"/>
    </source>
</evidence>
<dbReference type="Pfam" id="PF01010">
    <property type="entry name" value="Proton_antipo_C"/>
    <property type="match status" value="1"/>
</dbReference>
<feature type="domain" description="NADH-Ubiquinone oxidoreductase (complex I) chain 5 N-terminal" evidence="21">
    <location>
        <begin position="75"/>
        <end position="125"/>
    </location>
</feature>
<dbReference type="RefSeq" id="YP_005352994.1">
    <property type="nucleotide sequence ID" value="NC_017006.1"/>
</dbReference>
<evidence type="ECO:0000256" key="12">
    <source>
        <dbReference type="ARBA" id="ARBA00023027"/>
    </source>
</evidence>
<dbReference type="GO" id="GO:0042773">
    <property type="term" value="P:ATP synthesis coupled electron transport"/>
    <property type="evidence" value="ECO:0007669"/>
    <property type="project" value="InterPro"/>
</dbReference>
<dbReference type="NCBIfam" id="NF005141">
    <property type="entry name" value="PRK06590.1"/>
    <property type="match status" value="1"/>
</dbReference>
<evidence type="ECO:0000256" key="1">
    <source>
        <dbReference type="ARBA" id="ARBA00004059"/>
    </source>
</evidence>
<dbReference type="Pfam" id="PF00662">
    <property type="entry name" value="Proton_antipo_N"/>
    <property type="match status" value="1"/>
</dbReference>
<feature type="transmembrane region" description="Helical" evidence="19">
    <location>
        <begin position="588"/>
        <end position="606"/>
    </location>
</feature>
<keyword evidence="12" id="KW-0520">NAD</keyword>
<keyword evidence="23" id="KW-0934">Plastid</keyword>
<dbReference type="EMBL" id="KP205433">
    <property type="protein sequence ID" value="AJJ48657.1"/>
    <property type="molecule type" value="Genomic_DNA"/>
</dbReference>
<dbReference type="GO" id="GO:0048038">
    <property type="term" value="F:quinone binding"/>
    <property type="evidence" value="ECO:0007669"/>
    <property type="project" value="UniProtKB-KW"/>
</dbReference>
<evidence type="ECO:0000256" key="9">
    <source>
        <dbReference type="ARBA" id="ARBA00022957"/>
    </source>
</evidence>
<evidence type="ECO:0000256" key="13">
    <source>
        <dbReference type="ARBA" id="ARBA00023078"/>
    </source>
</evidence>
<evidence type="ECO:0000256" key="15">
    <source>
        <dbReference type="ARBA" id="ARBA00029876"/>
    </source>
</evidence>
<dbReference type="Gene3D" id="1.20.5.2700">
    <property type="match status" value="1"/>
</dbReference>
<geneLocation type="plastid" evidence="23"/>
<dbReference type="PRINTS" id="PR01435">
    <property type="entry name" value="NPOXDRDTASE5"/>
</dbReference>
<feature type="transmembrane region" description="Helical" evidence="19">
    <location>
        <begin position="121"/>
        <end position="141"/>
    </location>
</feature>
<evidence type="ECO:0000256" key="6">
    <source>
        <dbReference type="ARBA" id="ARBA00022692"/>
    </source>
</evidence>
<feature type="transmembrane region" description="Helical" evidence="19">
    <location>
        <begin position="393"/>
        <end position="412"/>
    </location>
</feature>
<keyword evidence="9" id="KW-0618">Plastoquinone</keyword>
<keyword evidence="13" id="KW-0793">Thylakoid</keyword>
<organism evidence="23">
    <name type="scientific">Mankyua chejuensis</name>
    <dbReference type="NCBI Taxonomy" id="996148"/>
    <lineage>
        <taxon>Eukaryota</taxon>
        <taxon>Viridiplantae</taxon>
        <taxon>Streptophyta</taxon>
        <taxon>Embryophyta</taxon>
        <taxon>Tracheophyta</taxon>
        <taxon>Polypodiopsida</taxon>
        <taxon>Ophioglossidae</taxon>
        <taxon>Ophioglossales</taxon>
        <taxon>Ophioglossaceae</taxon>
        <taxon>Mankyuoideae</taxon>
        <taxon>Mankyua</taxon>
    </lineage>
</organism>
<evidence type="ECO:0000313" key="24">
    <source>
        <dbReference type="EMBL" id="AJJ48657.1"/>
    </source>
</evidence>
<comment type="catalytic activity">
    <reaction evidence="17">
        <text>a plastoquinone + NADPH + (n+1) H(+)(in) = a plastoquinol + NADP(+) + n H(+)(out)</text>
        <dbReference type="Rhea" id="RHEA:42612"/>
        <dbReference type="Rhea" id="RHEA-COMP:9561"/>
        <dbReference type="Rhea" id="RHEA-COMP:9562"/>
        <dbReference type="ChEBI" id="CHEBI:15378"/>
        <dbReference type="ChEBI" id="CHEBI:17757"/>
        <dbReference type="ChEBI" id="CHEBI:57783"/>
        <dbReference type="ChEBI" id="CHEBI:58349"/>
        <dbReference type="ChEBI" id="CHEBI:62192"/>
    </reaction>
</comment>
<dbReference type="GO" id="GO:0009535">
    <property type="term" value="C:chloroplast thylakoid membrane"/>
    <property type="evidence" value="ECO:0007669"/>
    <property type="project" value="UniProtKB-SubCell"/>
</dbReference>
<evidence type="ECO:0000256" key="7">
    <source>
        <dbReference type="ARBA" id="ARBA00022719"/>
    </source>
</evidence>
<sequence>MESLYKYARIVPLCPFLTSTLIGLSLFFFPEAAKSSRRASAILSTLSLSTSMIFSYNIFWQLINGSSIHQSSWSWILYEDLSLEVGLLIDPLTSIMLVLVTTIGVLVTIYSSSYMFHDRGYVRFFVYLGLFNASMLGLILSPNLIQIYIFWELVGMCSYLLIGFWFARPSAANACQNAFVTNRIGDFGLLLGILGIYWITNSFDIHDLSERFNELIIMNRISPFLANMCAILLFLGPIAKSAQFPLHIWLPDAMEGPTPVSALIHAATMVAAGVFLVARMYLFFEALPLAMNFISWIGAITALLGATIAIAQTDLKKGLAYSTMSQLGYMILALGIGSYRAALFHLITHAFSKALLFLGSGSVIHSMEPIVGYSPKKCQNMILMGGLRAYMPITGITFLLGTFSLCGIPPFACFWSKDEIIADSWSYSFIFGLIAWFTAGLTAFYMFRIYYLTFEGNFRAASENTNTEKIYLSYNLTSSTVLANEKVLNIVPQSRKDNLIPIESFSKIEDSSSYRSSINDFTFPKESKFTMLLPMILLAIPTSLIGFVGSPFFRVEDGYYLLSDWLNSFQNSSVITSSENWLDLVTNSIPSIVVISLGIITSFILYRPLLQSSQEILNPGEIEISNLLPNFINDWSHYRGYIDDFYNLVFIKGTRISAKLLLLVDRWIIDGIVNVIAAFSLFSGRIIRYMGGGRISFYLTGLITGLALLFFLTVYSTSIFEHIV</sequence>
<dbReference type="GO" id="GO:0008137">
    <property type="term" value="F:NADH dehydrogenase (ubiquinone) activity"/>
    <property type="evidence" value="ECO:0007669"/>
    <property type="project" value="InterPro"/>
</dbReference>
<evidence type="ECO:0000259" key="22">
    <source>
        <dbReference type="Pfam" id="PF01010"/>
    </source>
</evidence>
<evidence type="ECO:0000256" key="18">
    <source>
        <dbReference type="ARBA" id="ARBA00048026"/>
    </source>
</evidence>
<feature type="transmembrane region" description="Helical" evidence="19">
    <location>
        <begin position="293"/>
        <end position="315"/>
    </location>
</feature>
<evidence type="ECO:0000259" key="21">
    <source>
        <dbReference type="Pfam" id="PF00662"/>
    </source>
</evidence>
<feature type="domain" description="NADH:ubiquinone/plastoquinone oxidoreductase chloroplast chain 5 C-terminal" evidence="22">
    <location>
        <begin position="448"/>
        <end position="663"/>
    </location>
</feature>
<evidence type="ECO:0000256" key="10">
    <source>
        <dbReference type="ARBA" id="ARBA00022967"/>
    </source>
</evidence>
<dbReference type="InterPro" id="IPR018393">
    <property type="entry name" value="NADHpl_OxRdtase_5_subgr"/>
</dbReference>
<feature type="transmembrane region" description="Helical" evidence="19">
    <location>
        <begin position="41"/>
        <end position="63"/>
    </location>
</feature>
<dbReference type="PANTHER" id="PTHR42829:SF2">
    <property type="entry name" value="NADH-UBIQUINONE OXIDOREDUCTASE CHAIN 5"/>
    <property type="match status" value="1"/>
</dbReference>
<dbReference type="InterPro" id="IPR003945">
    <property type="entry name" value="NU5C-like"/>
</dbReference>
<dbReference type="Pfam" id="PF00361">
    <property type="entry name" value="Proton_antipo_M"/>
    <property type="match status" value="1"/>
</dbReference>
<dbReference type="PANTHER" id="PTHR42829">
    <property type="entry name" value="NADH-UBIQUINONE OXIDOREDUCTASE CHAIN 5"/>
    <property type="match status" value="1"/>
</dbReference>
<evidence type="ECO:0000256" key="19">
    <source>
        <dbReference type="SAM" id="Phobius"/>
    </source>
</evidence>
<comment type="subcellular location">
    <subcellularLocation>
        <location evidence="2">Plastid</location>
        <location evidence="2">Chloroplast thylakoid membrane</location>
        <topology evidence="2">Multi-pass membrane protein</topology>
    </subcellularLocation>
</comment>
<keyword evidence="10" id="KW-1278">Translocase</keyword>
<feature type="transmembrane region" description="Helical" evidence="19">
    <location>
        <begin position="532"/>
        <end position="553"/>
    </location>
</feature>
<dbReference type="InterPro" id="IPR001516">
    <property type="entry name" value="Proton_antipo_N"/>
</dbReference>
<evidence type="ECO:0000259" key="20">
    <source>
        <dbReference type="Pfam" id="PF00361"/>
    </source>
</evidence>
<accession>H8Y658</accession>
<feature type="domain" description="NADH:quinone oxidoreductase/Mrp antiporter transmembrane" evidence="20">
    <location>
        <begin position="141"/>
        <end position="442"/>
    </location>
</feature>
<reference evidence="23" key="2">
    <citation type="submission" date="2014-12" db="EMBL/GenBank/DDBJ databases">
        <title>Complete genome sequence of Mankyua chejuense (Ophioglossaceae).</title>
        <authorList>
            <person name="Kim H.T."/>
            <person name="Kim K.J."/>
        </authorList>
    </citation>
    <scope>NUCLEOTIDE SEQUENCE</scope>
</reference>
<feature type="transmembrane region" description="Helical" evidence="19">
    <location>
        <begin position="147"/>
        <end position="167"/>
    </location>
</feature>
<feature type="transmembrane region" description="Helical" evidence="19">
    <location>
        <begin position="179"/>
        <end position="200"/>
    </location>
</feature>
<evidence type="ECO:0000256" key="11">
    <source>
        <dbReference type="ARBA" id="ARBA00022989"/>
    </source>
</evidence>
<keyword evidence="6 19" id="KW-0812">Transmembrane</keyword>
<dbReference type="GO" id="GO:0003954">
    <property type="term" value="F:NADH dehydrogenase activity"/>
    <property type="evidence" value="ECO:0007669"/>
    <property type="project" value="TreeGrafter"/>
</dbReference>
<feature type="transmembrane region" description="Helical" evidence="19">
    <location>
        <begin position="660"/>
        <end position="683"/>
    </location>
</feature>
<dbReference type="NCBIfam" id="TIGR01974">
    <property type="entry name" value="NDH_I_L"/>
    <property type="match status" value="1"/>
</dbReference>
<feature type="transmembrane region" description="Helical" evidence="19">
    <location>
        <begin position="695"/>
        <end position="715"/>
    </location>
</feature>
<keyword evidence="11 19" id="KW-1133">Transmembrane helix</keyword>
<dbReference type="GeneID" id="11945969"/>
<evidence type="ECO:0000256" key="14">
    <source>
        <dbReference type="ARBA" id="ARBA00023136"/>
    </source>
</evidence>
<comment type="catalytic activity">
    <reaction evidence="18">
        <text>a plastoquinone + NADH + (n+1) H(+)(in) = a plastoquinol + NAD(+) + n H(+)(out)</text>
        <dbReference type="Rhea" id="RHEA:42608"/>
        <dbReference type="Rhea" id="RHEA-COMP:9561"/>
        <dbReference type="Rhea" id="RHEA-COMP:9562"/>
        <dbReference type="ChEBI" id="CHEBI:15378"/>
        <dbReference type="ChEBI" id="CHEBI:17757"/>
        <dbReference type="ChEBI" id="CHEBI:57540"/>
        <dbReference type="ChEBI" id="CHEBI:57945"/>
        <dbReference type="ChEBI" id="CHEBI:62192"/>
    </reaction>
</comment>
<comment type="similarity">
    <text evidence="3">Belongs to the complex I subunit 5 family.</text>
</comment>
<evidence type="ECO:0000256" key="17">
    <source>
        <dbReference type="ARBA" id="ARBA00047726"/>
    </source>
</evidence>
<dbReference type="PRINTS" id="PR01434">
    <property type="entry name" value="NADHDHGNASE5"/>
</dbReference>
<evidence type="ECO:0000256" key="8">
    <source>
        <dbReference type="ARBA" id="ARBA00022857"/>
    </source>
</evidence>
<evidence type="ECO:0000256" key="16">
    <source>
        <dbReference type="ARBA" id="ARBA00031649"/>
    </source>
</evidence>
<dbReference type="InterPro" id="IPR001750">
    <property type="entry name" value="ND/Mrp_TM"/>
</dbReference>
<dbReference type="EMBL" id="JF343520">
    <property type="protein sequence ID" value="ADZ48026.1"/>
    <property type="molecule type" value="Genomic_DNA"/>
</dbReference>
<comment type="function">
    <text evidence="1">NDH shuttles electrons from NAD(P)H:plastoquinone, via FMN and iron-sulfur (Fe-S) centers, to quinones in the photosynthetic chain and possibly in a chloroplast respiratory chain. The immediate electron acceptor for the enzyme in this species is believed to be plastoquinone. Couples the redox reaction to proton translocation, and thus conserves the redox energy in a proton gradient.</text>
</comment>
<name>H8Y658_9MONI</name>
<evidence type="ECO:0000256" key="3">
    <source>
        <dbReference type="ARBA" id="ARBA00008200"/>
    </source>
</evidence>
<reference evidence="24" key="1">
    <citation type="submission" date="2014-11" db="EMBL/GenBank/DDBJ databases">
        <title>The chloroplast genome evolution of eusporangiate ferns and the origin of Mankyua (Ophioglossaceae).</title>
        <authorList>
            <person name="Kim H.T."/>
            <person name="Kim K.-J."/>
        </authorList>
    </citation>
    <scope>NUCLEOTIDE SEQUENCE</scope>
</reference>
<dbReference type="InterPro" id="IPR002128">
    <property type="entry name" value="NADH_UbQ_OxRdtase_chlpt_su5_C"/>
</dbReference>
<evidence type="ECO:0000256" key="4">
    <source>
        <dbReference type="ARBA" id="ARBA00011199"/>
    </source>
</evidence>
<dbReference type="GO" id="GO:0015990">
    <property type="term" value="P:electron transport coupled proton transport"/>
    <property type="evidence" value="ECO:0007669"/>
    <property type="project" value="TreeGrafter"/>
</dbReference>
<feature type="transmembrane region" description="Helical" evidence="19">
    <location>
        <begin position="220"/>
        <end position="239"/>
    </location>
</feature>
<keyword evidence="7" id="KW-0874">Quinone</keyword>
<keyword evidence="14 19" id="KW-0472">Membrane</keyword>
<feature type="transmembrane region" description="Helical" evidence="19">
    <location>
        <begin position="6"/>
        <end position="29"/>
    </location>
</feature>
<keyword evidence="23" id="KW-0150">Chloroplast</keyword>